<proteinExistence type="predicted"/>
<evidence type="ECO:0000259" key="1">
    <source>
        <dbReference type="Pfam" id="PF13472"/>
    </source>
</evidence>
<dbReference type="SUPFAM" id="SSF52266">
    <property type="entry name" value="SGNH hydrolase"/>
    <property type="match status" value="1"/>
</dbReference>
<comment type="caution">
    <text evidence="2">The sequence shown here is derived from an EMBL/GenBank/DDBJ whole genome shotgun (WGS) entry which is preliminary data.</text>
</comment>
<reference evidence="3" key="1">
    <citation type="journal article" date="2019" name="Int. J. Syst. Evol. Microbiol.">
        <title>The Global Catalogue of Microorganisms (GCM) 10K type strain sequencing project: providing services to taxonomists for standard genome sequencing and annotation.</title>
        <authorList>
            <consortium name="The Broad Institute Genomics Platform"/>
            <consortium name="The Broad Institute Genome Sequencing Center for Infectious Disease"/>
            <person name="Wu L."/>
            <person name="Ma J."/>
        </authorList>
    </citation>
    <scope>NUCLEOTIDE SEQUENCE [LARGE SCALE GENOMIC DNA]</scope>
    <source>
        <strain evidence="3">JCM 12762</strain>
    </source>
</reference>
<name>A0ABP4GGG4_9MICO</name>
<keyword evidence="3" id="KW-1185">Reference proteome</keyword>
<dbReference type="Gene3D" id="3.40.50.1110">
    <property type="entry name" value="SGNH hydrolase"/>
    <property type="match status" value="1"/>
</dbReference>
<sequence>MGYRAEMANALFPDGPAAGEVPGADPIRMLFIGDCAVSGYGVLNHGLAVVSQTARFVASDHNRGCSWTTITDPELTAIRSAKALGGATMDIKFDVVVVLLGPPDVLVGTAAHEWAASLSRVVELVRKTPDANCPVVLAAIPPMYRFRPMPDFVRRILMLQTHRLNRASRSVSDTHPKVSYSHFPPIGADGEYIMEQLSWRTIHSLWGRQLGKDVSLAVSSVGRER</sequence>
<protein>
    <recommendedName>
        <fullName evidence="1">SGNH hydrolase-type esterase domain-containing protein</fullName>
    </recommendedName>
</protein>
<dbReference type="EMBL" id="BAAAKW010000057">
    <property type="protein sequence ID" value="GAA1224346.1"/>
    <property type="molecule type" value="Genomic_DNA"/>
</dbReference>
<evidence type="ECO:0000313" key="3">
    <source>
        <dbReference type="Proteomes" id="UP001500943"/>
    </source>
</evidence>
<feature type="domain" description="SGNH hydrolase-type esterase" evidence="1">
    <location>
        <begin position="31"/>
        <end position="181"/>
    </location>
</feature>
<dbReference type="Proteomes" id="UP001500943">
    <property type="component" value="Unassembled WGS sequence"/>
</dbReference>
<dbReference type="Pfam" id="PF13472">
    <property type="entry name" value="Lipase_GDSL_2"/>
    <property type="match status" value="1"/>
</dbReference>
<accession>A0ABP4GGG4</accession>
<evidence type="ECO:0000313" key="2">
    <source>
        <dbReference type="EMBL" id="GAA1224346.1"/>
    </source>
</evidence>
<dbReference type="InterPro" id="IPR013830">
    <property type="entry name" value="SGNH_hydro"/>
</dbReference>
<gene>
    <name evidence="2" type="ORF">GCM10009655_24130</name>
</gene>
<organism evidence="2 3">
    <name type="scientific">Rhodoglobus aureus</name>
    <dbReference type="NCBI Taxonomy" id="191497"/>
    <lineage>
        <taxon>Bacteria</taxon>
        <taxon>Bacillati</taxon>
        <taxon>Actinomycetota</taxon>
        <taxon>Actinomycetes</taxon>
        <taxon>Micrococcales</taxon>
        <taxon>Microbacteriaceae</taxon>
        <taxon>Rhodoglobus</taxon>
    </lineage>
</organism>
<dbReference type="InterPro" id="IPR036514">
    <property type="entry name" value="SGNH_hydro_sf"/>
</dbReference>
<dbReference type="CDD" id="cd01836">
    <property type="entry name" value="FeeA_FeeB_like"/>
    <property type="match status" value="1"/>
</dbReference>